<reference evidence="2" key="2">
    <citation type="submission" date="2015-01" db="EMBL/GenBank/DDBJ databases">
        <title>Evolutionary Origins and Diversification of the Mycorrhizal Mutualists.</title>
        <authorList>
            <consortium name="DOE Joint Genome Institute"/>
            <consortium name="Mycorrhizal Genomics Consortium"/>
            <person name="Kohler A."/>
            <person name="Kuo A."/>
            <person name="Nagy L.G."/>
            <person name="Floudas D."/>
            <person name="Copeland A."/>
            <person name="Barry K.W."/>
            <person name="Cichocki N."/>
            <person name="Veneault-Fourrey C."/>
            <person name="LaButti K."/>
            <person name="Lindquist E.A."/>
            <person name="Lipzen A."/>
            <person name="Lundell T."/>
            <person name="Morin E."/>
            <person name="Murat C."/>
            <person name="Riley R."/>
            <person name="Ohm R."/>
            <person name="Sun H."/>
            <person name="Tunlid A."/>
            <person name="Henrissat B."/>
            <person name="Grigoriev I.V."/>
            <person name="Hibbett D.S."/>
            <person name="Martin F."/>
        </authorList>
    </citation>
    <scope>NUCLEOTIDE SEQUENCE [LARGE SCALE GENOMIC DNA]</scope>
    <source>
        <strain evidence="2">F 1598</strain>
    </source>
</reference>
<dbReference type="AlphaFoldDB" id="A0A0C3FVF5"/>
<sequence>MTQSDICGLYSFPDISVIPLLSGTSSQSAKYVNRATQEVNQDRFVIMQGRTQHNSVEQELRTHLVYSSLTMLWSIRISSWHTIDHVANSSTS</sequence>
<proteinExistence type="predicted"/>
<evidence type="ECO:0000313" key="2">
    <source>
        <dbReference type="Proteomes" id="UP000054166"/>
    </source>
</evidence>
<dbReference type="Proteomes" id="UP000054166">
    <property type="component" value="Unassembled WGS sequence"/>
</dbReference>
<dbReference type="HOGENOM" id="CLU_2414084_0_0_1"/>
<accession>A0A0C3FVF5</accession>
<dbReference type="InParanoid" id="A0A0C3FVF5"/>
<evidence type="ECO:0000313" key="1">
    <source>
        <dbReference type="EMBL" id="KIM83449.1"/>
    </source>
</evidence>
<gene>
    <name evidence="1" type="ORF">PILCRDRAFT_444283</name>
</gene>
<protein>
    <submittedName>
        <fullName evidence="1">Uncharacterized protein</fullName>
    </submittedName>
</protein>
<name>A0A0C3FVF5_PILCF</name>
<keyword evidence="2" id="KW-1185">Reference proteome</keyword>
<organism evidence="1 2">
    <name type="scientific">Piloderma croceum (strain F 1598)</name>
    <dbReference type="NCBI Taxonomy" id="765440"/>
    <lineage>
        <taxon>Eukaryota</taxon>
        <taxon>Fungi</taxon>
        <taxon>Dikarya</taxon>
        <taxon>Basidiomycota</taxon>
        <taxon>Agaricomycotina</taxon>
        <taxon>Agaricomycetes</taxon>
        <taxon>Agaricomycetidae</taxon>
        <taxon>Atheliales</taxon>
        <taxon>Atheliaceae</taxon>
        <taxon>Piloderma</taxon>
    </lineage>
</organism>
<reference evidence="1 2" key="1">
    <citation type="submission" date="2014-04" db="EMBL/GenBank/DDBJ databases">
        <authorList>
            <consortium name="DOE Joint Genome Institute"/>
            <person name="Kuo A."/>
            <person name="Tarkka M."/>
            <person name="Buscot F."/>
            <person name="Kohler A."/>
            <person name="Nagy L.G."/>
            <person name="Floudas D."/>
            <person name="Copeland A."/>
            <person name="Barry K.W."/>
            <person name="Cichocki N."/>
            <person name="Veneault-Fourrey C."/>
            <person name="LaButti K."/>
            <person name="Lindquist E.A."/>
            <person name="Lipzen A."/>
            <person name="Lundell T."/>
            <person name="Morin E."/>
            <person name="Murat C."/>
            <person name="Sun H."/>
            <person name="Tunlid A."/>
            <person name="Henrissat B."/>
            <person name="Grigoriev I.V."/>
            <person name="Hibbett D.S."/>
            <person name="Martin F."/>
            <person name="Nordberg H.P."/>
            <person name="Cantor M.N."/>
            <person name="Hua S.X."/>
        </authorList>
    </citation>
    <scope>NUCLEOTIDE SEQUENCE [LARGE SCALE GENOMIC DNA]</scope>
    <source>
        <strain evidence="1 2">F 1598</strain>
    </source>
</reference>
<dbReference type="EMBL" id="KN832991">
    <property type="protein sequence ID" value="KIM83449.1"/>
    <property type="molecule type" value="Genomic_DNA"/>
</dbReference>